<name>A0A1U9Z9V4_9HYPH</name>
<evidence type="ECO:0000313" key="5">
    <source>
        <dbReference type="EMBL" id="AQZ54478.1"/>
    </source>
</evidence>
<dbReference type="SUPFAM" id="SSF53850">
    <property type="entry name" value="Periplasmic binding protein-like II"/>
    <property type="match status" value="1"/>
</dbReference>
<dbReference type="InterPro" id="IPR006059">
    <property type="entry name" value="SBP"/>
</dbReference>
<keyword evidence="4" id="KW-0732">Signal</keyword>
<evidence type="ECO:0000256" key="2">
    <source>
        <dbReference type="ARBA" id="ARBA00008520"/>
    </source>
</evidence>
<evidence type="ECO:0000256" key="3">
    <source>
        <dbReference type="ARBA" id="ARBA00022764"/>
    </source>
</evidence>
<proteinExistence type="inferred from homology"/>
<geneLocation type="plasmid" evidence="6">
    <name>pmm170</name>
</geneLocation>
<evidence type="ECO:0000256" key="1">
    <source>
        <dbReference type="ARBA" id="ARBA00004418"/>
    </source>
</evidence>
<evidence type="ECO:0000313" key="6">
    <source>
        <dbReference type="Proteomes" id="UP000191135"/>
    </source>
</evidence>
<keyword evidence="3" id="KW-0574">Periplasm</keyword>
<dbReference type="Proteomes" id="UP000191135">
    <property type="component" value="Plasmid pMM170"/>
</dbReference>
<dbReference type="Gene3D" id="3.40.190.10">
    <property type="entry name" value="Periplasmic binding protein-like II"/>
    <property type="match status" value="1"/>
</dbReference>
<dbReference type="KEGG" id="mmed:Mame_05187"/>
<reference evidence="5 6" key="1">
    <citation type="submission" date="2017-03" db="EMBL/GenBank/DDBJ databases">
        <title>Foreign affairs: Plasmid Transfer between Roseobacters and Rhizobia.</title>
        <authorList>
            <person name="Bartling P."/>
            <person name="Bunk B."/>
            <person name="Overmann J."/>
            <person name="Brinkmann H."/>
            <person name="Petersen J."/>
        </authorList>
    </citation>
    <scope>NUCLEOTIDE SEQUENCE [LARGE SCALE GENOMIC DNA]</scope>
    <source>
        <strain evidence="5 6">MACL11</strain>
        <plasmid evidence="6">Plasmid pmm170</plasmid>
    </source>
</reference>
<dbReference type="InterPro" id="IPR050490">
    <property type="entry name" value="Bact_solute-bd_prot1"/>
</dbReference>
<comment type="similarity">
    <text evidence="2">Belongs to the bacterial solute-binding protein 1 family.</text>
</comment>
<gene>
    <name evidence="5" type="ORF">Mame_05187</name>
</gene>
<keyword evidence="6" id="KW-1185">Reference proteome</keyword>
<feature type="chain" id="PRO_5010732952" evidence="4">
    <location>
        <begin position="23"/>
        <end position="430"/>
    </location>
</feature>
<keyword evidence="5" id="KW-0614">Plasmid</keyword>
<dbReference type="PANTHER" id="PTHR43649:SF14">
    <property type="entry name" value="BLR3389 PROTEIN"/>
    <property type="match status" value="1"/>
</dbReference>
<dbReference type="OrthoDB" id="5897001at2"/>
<sequence length="430" mass="46573" precursor="true">MKLKLIVSGLALAAAMGQSAMAETVRIAEHRQARIDAMNAVVPALQEATGVDIEVVEYPGPDREYITKLLTELSAGTGPDIFSLPSSGEIVDFASAGYLTDVTDMVKGSEAWSQMYDIAKDLSVNPDGNIYIMPVTLAMQQFYYRKDLLEEAGVSTEQPESWQDLLDRAIEAKEKTGKYSLLMPMGVTWGGGSYIESFRLLIAQSSTPELVNEDGTFNLTSDGVREVFEFYQSMVDNELLPVDPLLGPDPWVIPKYEMFPDGELLITTCGSWCYIFDWGSQSKTPIPDVENVVGTWQVPHVNGGDTHVLVGVNHPWMVSSAAVDRDAAVKVLEAMGGIATEVSYAQKSGNLPARKDAIDSPEFQELTPLVGLLDQLEDGVSVETAPGFSTVMEGIGRGTEAILLGNADAAGAQQILIDYVKNTLGDDMVK</sequence>
<evidence type="ECO:0000256" key="4">
    <source>
        <dbReference type="SAM" id="SignalP"/>
    </source>
</evidence>
<dbReference type="GO" id="GO:0042597">
    <property type="term" value="C:periplasmic space"/>
    <property type="evidence" value="ECO:0007669"/>
    <property type="project" value="UniProtKB-SubCell"/>
</dbReference>
<comment type="subcellular location">
    <subcellularLocation>
        <location evidence="1">Periplasm</location>
    </subcellularLocation>
</comment>
<accession>A0A1U9Z9V4</accession>
<organism evidence="5 6">
    <name type="scientific">Martelella mediterranea DSM 17316</name>
    <dbReference type="NCBI Taxonomy" id="1122214"/>
    <lineage>
        <taxon>Bacteria</taxon>
        <taxon>Pseudomonadati</taxon>
        <taxon>Pseudomonadota</taxon>
        <taxon>Alphaproteobacteria</taxon>
        <taxon>Hyphomicrobiales</taxon>
        <taxon>Aurantimonadaceae</taxon>
        <taxon>Martelella</taxon>
    </lineage>
</organism>
<dbReference type="PANTHER" id="PTHR43649">
    <property type="entry name" value="ARABINOSE-BINDING PROTEIN-RELATED"/>
    <property type="match status" value="1"/>
</dbReference>
<feature type="signal peptide" evidence="4">
    <location>
        <begin position="1"/>
        <end position="22"/>
    </location>
</feature>
<protein>
    <submittedName>
        <fullName evidence="5">Maltose-binding periplasmic protein</fullName>
    </submittedName>
</protein>
<dbReference type="eggNOG" id="COG2182">
    <property type="taxonomic scope" value="Bacteria"/>
</dbReference>
<dbReference type="AlphaFoldDB" id="A0A1U9Z9V4"/>
<dbReference type="Pfam" id="PF13416">
    <property type="entry name" value="SBP_bac_8"/>
    <property type="match status" value="1"/>
</dbReference>
<dbReference type="EMBL" id="CP020333">
    <property type="protein sequence ID" value="AQZ54478.1"/>
    <property type="molecule type" value="Genomic_DNA"/>
</dbReference>
<dbReference type="RefSeq" id="WP_018067100.1">
    <property type="nucleotide sequence ID" value="NZ_AQWH01000033.1"/>
</dbReference>